<protein>
    <submittedName>
        <fullName evidence="1">ATP-binding protein</fullName>
    </submittedName>
</protein>
<proteinExistence type="predicted"/>
<dbReference type="EMBL" id="SIJK02000079">
    <property type="protein sequence ID" value="MBP1468604.1"/>
    <property type="molecule type" value="Genomic_DNA"/>
</dbReference>
<dbReference type="Proteomes" id="UP001193081">
    <property type="component" value="Unassembled WGS sequence"/>
</dbReference>
<dbReference type="GO" id="GO:0005524">
    <property type="term" value="F:ATP binding"/>
    <property type="evidence" value="ECO:0007669"/>
    <property type="project" value="UniProtKB-KW"/>
</dbReference>
<feature type="non-terminal residue" evidence="1">
    <location>
        <position position="1"/>
    </location>
</feature>
<comment type="caution">
    <text evidence="1">The sequence shown here is derived from an EMBL/GenBank/DDBJ whole genome shotgun (WGS) entry which is preliminary data.</text>
</comment>
<keyword evidence="1" id="KW-0067">ATP-binding</keyword>
<name>A0ABS4DGN7_9CHLR</name>
<evidence type="ECO:0000313" key="2">
    <source>
        <dbReference type="Proteomes" id="UP001193081"/>
    </source>
</evidence>
<keyword evidence="2" id="KW-1185">Reference proteome</keyword>
<keyword evidence="1" id="KW-0547">Nucleotide-binding</keyword>
<gene>
    <name evidence="1" type="ORF">EYB53_023020</name>
</gene>
<evidence type="ECO:0000313" key="1">
    <source>
        <dbReference type="EMBL" id="MBP1468604.1"/>
    </source>
</evidence>
<dbReference type="RefSeq" id="WP_135481518.1">
    <property type="nucleotide sequence ID" value="NZ_SIJK02000079.1"/>
</dbReference>
<sequence>RPTGFPAALALIGMRDVRDYKVASGGSERLNTASPFNVKTDSITLSSFTRDEVARLYQQHTDETGQVFIPAAIDHAFALTQGQPWLVNALARQVVERVAPEPALAITPLHLDAAKEILIQRQDTHLDSLAERLREPRVRRVIEPILVGGSISDVPADDRQFVVDLGLVRRDAAGGLVIANPIYHEVLPRVLAGGARDSLPQIAPAWLKPDGSLDPDKLLDAFLAFWRQHGQPLLGSVHYHEIAPHLVLMAFLHRVVNGNGSLDREYAIGTRRMDLCLRYGGPQPVTMGMELKVWRDGEADPRDEELAQLDMYLAGLGLETGWLVIFDRRSGQPPIAQRTTVATATSPQGRTIAVVRA</sequence>
<reference evidence="1 2" key="1">
    <citation type="submission" date="2021-03" db="EMBL/GenBank/DDBJ databases">
        <authorList>
            <person name="Grouzdev D.S."/>
        </authorList>
    </citation>
    <scope>NUCLEOTIDE SEQUENCE [LARGE SCALE GENOMIC DNA]</scope>
    <source>
        <strain evidence="1 2">M50-1</strain>
    </source>
</reference>
<accession>A0ABS4DGN7</accession>
<organism evidence="1 2">
    <name type="scientific">Candidatus Chloroploca mongolica</name>
    <dbReference type="NCBI Taxonomy" id="2528176"/>
    <lineage>
        <taxon>Bacteria</taxon>
        <taxon>Bacillati</taxon>
        <taxon>Chloroflexota</taxon>
        <taxon>Chloroflexia</taxon>
        <taxon>Chloroflexales</taxon>
        <taxon>Chloroflexineae</taxon>
        <taxon>Oscillochloridaceae</taxon>
        <taxon>Candidatus Chloroploca</taxon>
    </lineage>
</organism>